<dbReference type="GO" id="GO:0007155">
    <property type="term" value="P:cell adhesion"/>
    <property type="evidence" value="ECO:0007669"/>
    <property type="project" value="UniProtKB-KW"/>
</dbReference>
<reference evidence="8 10" key="2">
    <citation type="journal article" date="2013" name="Nature">
        <title>Insights into bilaterian evolution from three spiralian genomes.</title>
        <authorList>
            <person name="Simakov O."/>
            <person name="Marletaz F."/>
            <person name="Cho S.J."/>
            <person name="Edsinger-Gonzales E."/>
            <person name="Havlak P."/>
            <person name="Hellsten U."/>
            <person name="Kuo D.H."/>
            <person name="Larsson T."/>
            <person name="Lv J."/>
            <person name="Arendt D."/>
            <person name="Savage R."/>
            <person name="Osoegawa K."/>
            <person name="de Jong P."/>
            <person name="Grimwood J."/>
            <person name="Chapman J.A."/>
            <person name="Shapiro H."/>
            <person name="Aerts A."/>
            <person name="Otillar R.P."/>
            <person name="Terry A.Y."/>
            <person name="Boore J.L."/>
            <person name="Grigoriev I.V."/>
            <person name="Lindberg D.R."/>
            <person name="Seaver E.C."/>
            <person name="Weisblat D.A."/>
            <person name="Putnam N.H."/>
            <person name="Rokhsar D.S."/>
        </authorList>
    </citation>
    <scope>NUCLEOTIDE SEQUENCE</scope>
    <source>
        <strain evidence="8 10">I ESC-2004</strain>
    </source>
</reference>
<dbReference type="Pfam" id="PF00754">
    <property type="entry name" value="F5_F8_type_C"/>
    <property type="match status" value="1"/>
</dbReference>
<evidence type="ECO:0000313" key="8">
    <source>
        <dbReference type="EMBL" id="ELU16908.1"/>
    </source>
</evidence>
<dbReference type="EMBL" id="AMQN01004194">
    <property type="status" value="NOT_ANNOTATED_CDS"/>
    <property type="molecule type" value="Genomic_DNA"/>
</dbReference>
<accession>R7VDI0</accession>
<keyword evidence="3" id="KW-0964">Secreted</keyword>
<dbReference type="OrthoDB" id="5960099at2759"/>
<evidence type="ECO:0000313" key="10">
    <source>
        <dbReference type="Proteomes" id="UP000014760"/>
    </source>
</evidence>
<evidence type="ECO:0000259" key="7">
    <source>
        <dbReference type="PROSITE" id="PS50022"/>
    </source>
</evidence>
<dbReference type="InterPro" id="IPR050633">
    <property type="entry name" value="Neuropilin_MCO_CoagFactor"/>
</dbReference>
<dbReference type="InterPro" id="IPR008979">
    <property type="entry name" value="Galactose-bd-like_sf"/>
</dbReference>
<keyword evidence="6" id="KW-1015">Disulfide bond</keyword>
<keyword evidence="5" id="KW-0472">Membrane</keyword>
<dbReference type="EnsemblMetazoa" id="CapteT195139">
    <property type="protein sequence ID" value="CapteP195139"/>
    <property type="gene ID" value="CapteG195139"/>
</dbReference>
<dbReference type="SUPFAM" id="SSF49785">
    <property type="entry name" value="Galactose-binding domain-like"/>
    <property type="match status" value="1"/>
</dbReference>
<proteinExistence type="predicted"/>
<dbReference type="GO" id="GO:0005576">
    <property type="term" value="C:extracellular region"/>
    <property type="evidence" value="ECO:0007669"/>
    <property type="project" value="UniProtKB-SubCell"/>
</dbReference>
<evidence type="ECO:0000313" key="9">
    <source>
        <dbReference type="EnsemblMetazoa" id="CapteP195139"/>
    </source>
</evidence>
<dbReference type="PANTHER" id="PTHR46806:SF5">
    <property type="entry name" value="F5_8 TYPE C DOMAIN-CONTAINING PROTEIN"/>
    <property type="match status" value="1"/>
</dbReference>
<dbReference type="Proteomes" id="UP000014760">
    <property type="component" value="Unassembled WGS sequence"/>
</dbReference>
<dbReference type="GO" id="GO:0012505">
    <property type="term" value="C:endomembrane system"/>
    <property type="evidence" value="ECO:0007669"/>
    <property type="project" value="UniProtKB-SubCell"/>
</dbReference>
<evidence type="ECO:0000256" key="5">
    <source>
        <dbReference type="ARBA" id="ARBA00023136"/>
    </source>
</evidence>
<dbReference type="GO" id="GO:0038023">
    <property type="term" value="F:signaling receptor activity"/>
    <property type="evidence" value="ECO:0007669"/>
    <property type="project" value="TreeGrafter"/>
</dbReference>
<reference evidence="9" key="3">
    <citation type="submission" date="2015-06" db="UniProtKB">
        <authorList>
            <consortium name="EnsemblMetazoa"/>
        </authorList>
    </citation>
    <scope>IDENTIFICATION</scope>
</reference>
<organism evidence="8">
    <name type="scientific">Capitella teleta</name>
    <name type="common">Polychaete worm</name>
    <dbReference type="NCBI Taxonomy" id="283909"/>
    <lineage>
        <taxon>Eukaryota</taxon>
        <taxon>Metazoa</taxon>
        <taxon>Spiralia</taxon>
        <taxon>Lophotrochozoa</taxon>
        <taxon>Annelida</taxon>
        <taxon>Polychaeta</taxon>
        <taxon>Sedentaria</taxon>
        <taxon>Scolecida</taxon>
        <taxon>Capitellidae</taxon>
        <taxon>Capitella</taxon>
    </lineage>
</organism>
<evidence type="ECO:0000256" key="2">
    <source>
        <dbReference type="ARBA" id="ARBA00004613"/>
    </source>
</evidence>
<gene>
    <name evidence="8" type="ORF">CAPTEDRAFT_195139</name>
</gene>
<evidence type="ECO:0000256" key="6">
    <source>
        <dbReference type="ARBA" id="ARBA00023157"/>
    </source>
</evidence>
<comment type="subcellular location">
    <subcellularLocation>
        <location evidence="1">Endomembrane system</location>
        <topology evidence="1">Peripheral membrane protein</topology>
    </subcellularLocation>
    <subcellularLocation>
        <location evidence="2">Secreted</location>
    </subcellularLocation>
</comment>
<dbReference type="GO" id="GO:0005886">
    <property type="term" value="C:plasma membrane"/>
    <property type="evidence" value="ECO:0007669"/>
    <property type="project" value="TreeGrafter"/>
</dbReference>
<dbReference type="InterPro" id="IPR000421">
    <property type="entry name" value="FA58C"/>
</dbReference>
<dbReference type="Gene3D" id="2.60.120.260">
    <property type="entry name" value="Galactose-binding domain-like"/>
    <property type="match status" value="1"/>
</dbReference>
<sequence>MVEVLAMNVLCHQAALTLTAQKQMRSKILTIQEQRFSQKRIGWYPAWHSIISSWIEVDLLENKWIGGVITWGCHSQFFMESFLLRYLAEGSGETWTYYADNEGNTTFIAGRDSRQPVLNDIKGNIFARYVRLYPKDFNGYPALRWELLGCVKYILPYSSPDFNPATAACGITSEHCIHATNARIRFNYKGLITQSRAANLVLSGKLLSCNNISMTIGIETGMIGCAVVYGMCEMAAEDGKCHVACQLNDRQVAQPFNLLLMINGDYDMELCTVQADLSPWKPGRSVIGDWDSFLVNIVAEIL</sequence>
<dbReference type="AlphaFoldDB" id="R7VDI0"/>
<keyword evidence="10" id="KW-1185">Reference proteome</keyword>
<dbReference type="SMART" id="SM00231">
    <property type="entry name" value="FA58C"/>
    <property type="match status" value="1"/>
</dbReference>
<keyword evidence="4" id="KW-0130">Cell adhesion</keyword>
<protein>
    <recommendedName>
        <fullName evidence="7">F5/8 type C domain-containing protein</fullName>
    </recommendedName>
</protein>
<evidence type="ECO:0000256" key="4">
    <source>
        <dbReference type="ARBA" id="ARBA00022889"/>
    </source>
</evidence>
<dbReference type="STRING" id="283909.R7VDI0"/>
<name>R7VDI0_CAPTE</name>
<dbReference type="PROSITE" id="PS01286">
    <property type="entry name" value="FA58C_2"/>
    <property type="match status" value="1"/>
</dbReference>
<dbReference type="EMBL" id="KB292835">
    <property type="protein sequence ID" value="ELU16908.1"/>
    <property type="molecule type" value="Genomic_DNA"/>
</dbReference>
<dbReference type="PROSITE" id="PS50022">
    <property type="entry name" value="FA58C_3"/>
    <property type="match status" value="1"/>
</dbReference>
<dbReference type="HOGENOM" id="CLU_053033_0_0_1"/>
<evidence type="ECO:0000256" key="1">
    <source>
        <dbReference type="ARBA" id="ARBA00004184"/>
    </source>
</evidence>
<feature type="domain" description="F5/8 type C" evidence="7">
    <location>
        <begin position="1"/>
        <end position="150"/>
    </location>
</feature>
<evidence type="ECO:0000256" key="3">
    <source>
        <dbReference type="ARBA" id="ARBA00022525"/>
    </source>
</evidence>
<dbReference type="PANTHER" id="PTHR46806">
    <property type="entry name" value="F5/8 TYPE C DOMAIN-CONTAINING PROTEIN"/>
    <property type="match status" value="1"/>
</dbReference>
<reference evidence="10" key="1">
    <citation type="submission" date="2012-12" db="EMBL/GenBank/DDBJ databases">
        <authorList>
            <person name="Hellsten U."/>
            <person name="Grimwood J."/>
            <person name="Chapman J.A."/>
            <person name="Shapiro H."/>
            <person name="Aerts A."/>
            <person name="Otillar R.P."/>
            <person name="Terry A.Y."/>
            <person name="Boore J.L."/>
            <person name="Simakov O."/>
            <person name="Marletaz F."/>
            <person name="Cho S.-J."/>
            <person name="Edsinger-Gonzales E."/>
            <person name="Havlak P."/>
            <person name="Kuo D.-H."/>
            <person name="Larsson T."/>
            <person name="Lv J."/>
            <person name="Arendt D."/>
            <person name="Savage R."/>
            <person name="Osoegawa K."/>
            <person name="de Jong P."/>
            <person name="Lindberg D.R."/>
            <person name="Seaver E.C."/>
            <person name="Weisblat D.A."/>
            <person name="Putnam N.H."/>
            <person name="Grigoriev I.V."/>
            <person name="Rokhsar D.S."/>
        </authorList>
    </citation>
    <scope>NUCLEOTIDE SEQUENCE</scope>
    <source>
        <strain evidence="10">I ESC-2004</strain>
    </source>
</reference>